<accession>A0A1L9UXW2</accession>
<reference evidence="2" key="1">
    <citation type="journal article" date="2017" name="Genome Biol.">
        <title>Comparative genomics reveals high biological diversity and specific adaptations in the industrially and medically important fungal genus Aspergillus.</title>
        <authorList>
            <person name="de Vries R.P."/>
            <person name="Riley R."/>
            <person name="Wiebenga A."/>
            <person name="Aguilar-Osorio G."/>
            <person name="Amillis S."/>
            <person name="Uchima C.A."/>
            <person name="Anderluh G."/>
            <person name="Asadollahi M."/>
            <person name="Askin M."/>
            <person name="Barry K."/>
            <person name="Battaglia E."/>
            <person name="Bayram O."/>
            <person name="Benocci T."/>
            <person name="Braus-Stromeyer S.A."/>
            <person name="Caldana C."/>
            <person name="Canovas D."/>
            <person name="Cerqueira G.C."/>
            <person name="Chen F."/>
            <person name="Chen W."/>
            <person name="Choi C."/>
            <person name="Clum A."/>
            <person name="Dos Santos R.A."/>
            <person name="Damasio A.R."/>
            <person name="Diallinas G."/>
            <person name="Emri T."/>
            <person name="Fekete E."/>
            <person name="Flipphi M."/>
            <person name="Freyberg S."/>
            <person name="Gallo A."/>
            <person name="Gournas C."/>
            <person name="Habgood R."/>
            <person name="Hainaut M."/>
            <person name="Harispe M.L."/>
            <person name="Henrissat B."/>
            <person name="Hilden K.S."/>
            <person name="Hope R."/>
            <person name="Hossain A."/>
            <person name="Karabika E."/>
            <person name="Karaffa L."/>
            <person name="Karanyi Z."/>
            <person name="Krasevec N."/>
            <person name="Kuo A."/>
            <person name="Kusch H."/>
            <person name="LaButti K."/>
            <person name="Lagendijk E.L."/>
            <person name="Lapidus A."/>
            <person name="Levasseur A."/>
            <person name="Lindquist E."/>
            <person name="Lipzen A."/>
            <person name="Logrieco A.F."/>
            <person name="MacCabe A."/>
            <person name="Maekelae M.R."/>
            <person name="Malavazi I."/>
            <person name="Melin P."/>
            <person name="Meyer V."/>
            <person name="Mielnichuk N."/>
            <person name="Miskei M."/>
            <person name="Molnar A.P."/>
            <person name="Mule G."/>
            <person name="Ngan C.Y."/>
            <person name="Orejas M."/>
            <person name="Orosz E."/>
            <person name="Ouedraogo J.P."/>
            <person name="Overkamp K.M."/>
            <person name="Park H.-S."/>
            <person name="Perrone G."/>
            <person name="Piumi F."/>
            <person name="Punt P.J."/>
            <person name="Ram A.F."/>
            <person name="Ramon A."/>
            <person name="Rauscher S."/>
            <person name="Record E."/>
            <person name="Riano-Pachon D.M."/>
            <person name="Robert V."/>
            <person name="Roehrig J."/>
            <person name="Ruller R."/>
            <person name="Salamov A."/>
            <person name="Salih N.S."/>
            <person name="Samson R.A."/>
            <person name="Sandor E."/>
            <person name="Sanguinetti M."/>
            <person name="Schuetze T."/>
            <person name="Sepcic K."/>
            <person name="Shelest E."/>
            <person name="Sherlock G."/>
            <person name="Sophianopoulou V."/>
            <person name="Squina F.M."/>
            <person name="Sun H."/>
            <person name="Susca A."/>
            <person name="Todd R.B."/>
            <person name="Tsang A."/>
            <person name="Unkles S.E."/>
            <person name="van de Wiele N."/>
            <person name="van Rossen-Uffink D."/>
            <person name="Oliveira J.V."/>
            <person name="Vesth T.C."/>
            <person name="Visser J."/>
            <person name="Yu J.-H."/>
            <person name="Zhou M."/>
            <person name="Andersen M.R."/>
            <person name="Archer D.B."/>
            <person name="Baker S.E."/>
            <person name="Benoit I."/>
            <person name="Brakhage A.A."/>
            <person name="Braus G.H."/>
            <person name="Fischer R."/>
            <person name="Frisvad J.C."/>
            <person name="Goldman G.H."/>
            <person name="Houbraken J."/>
            <person name="Oakley B."/>
            <person name="Pocsi I."/>
            <person name="Scazzocchio C."/>
            <person name="Seiboth B."/>
            <person name="vanKuyk P.A."/>
            <person name="Wortman J."/>
            <person name="Dyer P.S."/>
            <person name="Grigoriev I.V."/>
        </authorList>
    </citation>
    <scope>NUCLEOTIDE SEQUENCE [LARGE SCALE GENOMIC DNA]</scope>
    <source>
        <strain evidence="2">CBS 101740 / IMI 381727 / IBT 21946</strain>
    </source>
</reference>
<proteinExistence type="predicted"/>
<feature type="non-terminal residue" evidence="1">
    <location>
        <position position="93"/>
    </location>
</feature>
<dbReference type="VEuPathDB" id="FungiDB:ASPBRDRAFT_38897"/>
<evidence type="ECO:0000313" key="1">
    <source>
        <dbReference type="EMBL" id="OJJ76442.1"/>
    </source>
</evidence>
<sequence>MTGLILHAPGDPLEQPLLTWLSAHLFPLFPSFPFPSHSFRCLAVLSLSLARSLAVRDPSGSIHSVPKKPLQIVLQLLGSQNSLLSHLLFVQIP</sequence>
<dbReference type="Proteomes" id="UP000184499">
    <property type="component" value="Unassembled WGS sequence"/>
</dbReference>
<dbReference type="GeneID" id="93576513"/>
<dbReference type="EMBL" id="KV878680">
    <property type="protein sequence ID" value="OJJ76442.1"/>
    <property type="molecule type" value="Genomic_DNA"/>
</dbReference>
<gene>
    <name evidence="1" type="ORF">ASPBRDRAFT_38897</name>
</gene>
<dbReference type="RefSeq" id="XP_067483689.1">
    <property type="nucleotide sequence ID" value="XM_067624025.1"/>
</dbReference>
<name>A0A1L9UXW2_ASPBC</name>
<dbReference type="AlphaFoldDB" id="A0A1L9UXW2"/>
<keyword evidence="2" id="KW-1185">Reference proteome</keyword>
<organism evidence="1 2">
    <name type="scientific">Aspergillus brasiliensis (strain CBS 101740 / IMI 381727 / IBT 21946)</name>
    <dbReference type="NCBI Taxonomy" id="767769"/>
    <lineage>
        <taxon>Eukaryota</taxon>
        <taxon>Fungi</taxon>
        <taxon>Dikarya</taxon>
        <taxon>Ascomycota</taxon>
        <taxon>Pezizomycotina</taxon>
        <taxon>Eurotiomycetes</taxon>
        <taxon>Eurotiomycetidae</taxon>
        <taxon>Eurotiales</taxon>
        <taxon>Aspergillaceae</taxon>
        <taxon>Aspergillus</taxon>
        <taxon>Aspergillus subgen. Circumdati</taxon>
    </lineage>
</organism>
<protein>
    <submittedName>
        <fullName evidence="1">Uncharacterized protein</fullName>
    </submittedName>
</protein>
<evidence type="ECO:0000313" key="2">
    <source>
        <dbReference type="Proteomes" id="UP000184499"/>
    </source>
</evidence>